<keyword evidence="8 9" id="KW-0472">Membrane</keyword>
<dbReference type="AlphaFoldDB" id="A0A4R0QRA8"/>
<feature type="transmembrane region" description="Helical" evidence="9">
    <location>
        <begin position="349"/>
        <end position="370"/>
    </location>
</feature>
<dbReference type="NCBIfam" id="TIGR00796">
    <property type="entry name" value="livcs"/>
    <property type="match status" value="1"/>
</dbReference>
<dbReference type="GO" id="GO:0005886">
    <property type="term" value="C:plasma membrane"/>
    <property type="evidence" value="ECO:0007669"/>
    <property type="project" value="UniProtKB-SubCell"/>
</dbReference>
<keyword evidence="3" id="KW-0813">Transport</keyword>
<organism evidence="10 11">
    <name type="scientific">Alloscardovia theropitheci</name>
    <dbReference type="NCBI Taxonomy" id="2496842"/>
    <lineage>
        <taxon>Bacteria</taxon>
        <taxon>Bacillati</taxon>
        <taxon>Actinomycetota</taxon>
        <taxon>Actinomycetes</taxon>
        <taxon>Bifidobacteriales</taxon>
        <taxon>Bifidobacteriaceae</taxon>
        <taxon>Alloscardovia</taxon>
    </lineage>
</organism>
<feature type="transmembrane region" description="Helical" evidence="9">
    <location>
        <begin position="40"/>
        <end position="64"/>
    </location>
</feature>
<feature type="transmembrane region" description="Helical" evidence="9">
    <location>
        <begin position="9"/>
        <end position="28"/>
    </location>
</feature>
<evidence type="ECO:0000256" key="7">
    <source>
        <dbReference type="ARBA" id="ARBA00022989"/>
    </source>
</evidence>
<feature type="transmembrane region" description="Helical" evidence="9">
    <location>
        <begin position="416"/>
        <end position="440"/>
    </location>
</feature>
<evidence type="ECO:0000256" key="3">
    <source>
        <dbReference type="ARBA" id="ARBA00022448"/>
    </source>
</evidence>
<dbReference type="GO" id="GO:0005304">
    <property type="term" value="F:L-valine transmembrane transporter activity"/>
    <property type="evidence" value="ECO:0007669"/>
    <property type="project" value="TreeGrafter"/>
</dbReference>
<proteinExistence type="inferred from homology"/>
<name>A0A4R0QRA8_9BIFI</name>
<dbReference type="GO" id="GO:0015818">
    <property type="term" value="P:isoleucine transport"/>
    <property type="evidence" value="ECO:0007669"/>
    <property type="project" value="TreeGrafter"/>
</dbReference>
<dbReference type="GO" id="GO:0015188">
    <property type="term" value="F:L-isoleucine transmembrane transporter activity"/>
    <property type="evidence" value="ECO:0007669"/>
    <property type="project" value="TreeGrafter"/>
</dbReference>
<reference evidence="10 11" key="1">
    <citation type="submission" date="2018-12" db="EMBL/GenBank/DDBJ databases">
        <title>Alloscrdovia theropitheci sp. nov: a novel taxon from the feces of the bleeding-herat monkey (Theropithecus geleda).</title>
        <authorList>
            <person name="Modesto M."/>
        </authorList>
    </citation>
    <scope>NUCLEOTIDE SEQUENCE [LARGE SCALE GENOMIC DNA]</scope>
    <source>
        <strain evidence="10 11">GLDI4/2</strain>
    </source>
</reference>
<keyword evidence="6" id="KW-0029">Amino-acid transport</keyword>
<feature type="transmembrane region" description="Helical" evidence="9">
    <location>
        <begin position="235"/>
        <end position="258"/>
    </location>
</feature>
<sequence>MKKLTSKQTIIVASMLFGLFFGAGNLIFPISMGQKAGEHLWQAIIGFCITGVGLPLLGIAAYAISEKKSLFELGSLVSKGFAYFFTVALYLTIGPLFAIPRTATVPFQVGVAPLIPSSYRTLSLAIFSLVFFAVVLFFSLRPNRILDWVGKILNPLFLSVLAILVITALVKPMGSVSAIRPSGQYISQPFFTGFLEGYNTMDALAALAFGIVLIDVIHSLGVKDSRDTAFVTMKSGVLAVICMAAIYGVLTFIGAQSGNILGVSADGGIALFAIAEQYYGVAGGILLGIIISLACVKTAIGLITSISTTFTELFPRVCTYKRCAVFFTFISFVIANAGLDAIITFSVPILLFLYPITIVLTVLAVTGRVFSYKRSIFVGAMVLTMIVAGITLLSTLTDLIPGLGGIHQVLLFVNNAFPAANIGMGWVIPAVIGAIIGLCIPARASINA</sequence>
<accession>A0A4R0QRA8</accession>
<feature type="transmembrane region" description="Helical" evidence="9">
    <location>
        <begin position="377"/>
        <end position="396"/>
    </location>
</feature>
<comment type="similarity">
    <text evidence="2">Belongs to the branched chain amino acid transporter family.</text>
</comment>
<dbReference type="InterPro" id="IPR004685">
    <property type="entry name" value="Brnchd-chn_aa_trnsp_Livcs"/>
</dbReference>
<dbReference type="GO" id="GO:0015190">
    <property type="term" value="F:L-leucine transmembrane transporter activity"/>
    <property type="evidence" value="ECO:0007669"/>
    <property type="project" value="TreeGrafter"/>
</dbReference>
<evidence type="ECO:0000256" key="8">
    <source>
        <dbReference type="ARBA" id="ARBA00023136"/>
    </source>
</evidence>
<keyword evidence="11" id="KW-1185">Reference proteome</keyword>
<dbReference type="GO" id="GO:0015820">
    <property type="term" value="P:L-leucine transport"/>
    <property type="evidence" value="ECO:0007669"/>
    <property type="project" value="TreeGrafter"/>
</dbReference>
<dbReference type="PANTHER" id="PTHR30588">
    <property type="entry name" value="BRANCHED-CHAIN AMINO ACID TRANSPORT SYSTEM 2 CARRIER PROTEIN"/>
    <property type="match status" value="1"/>
</dbReference>
<feature type="transmembrane region" description="Helical" evidence="9">
    <location>
        <begin position="203"/>
        <end position="223"/>
    </location>
</feature>
<dbReference type="OrthoDB" id="9783920at2"/>
<evidence type="ECO:0000256" key="2">
    <source>
        <dbReference type="ARBA" id="ARBA00008540"/>
    </source>
</evidence>
<feature type="transmembrane region" description="Helical" evidence="9">
    <location>
        <begin position="119"/>
        <end position="140"/>
    </location>
</feature>
<evidence type="ECO:0000256" key="6">
    <source>
        <dbReference type="ARBA" id="ARBA00022970"/>
    </source>
</evidence>
<feature type="transmembrane region" description="Helical" evidence="9">
    <location>
        <begin position="76"/>
        <end position="99"/>
    </location>
</feature>
<feature type="transmembrane region" description="Helical" evidence="9">
    <location>
        <begin position="324"/>
        <end position="343"/>
    </location>
</feature>
<feature type="transmembrane region" description="Helical" evidence="9">
    <location>
        <begin position="278"/>
        <end position="303"/>
    </location>
</feature>
<feature type="transmembrane region" description="Helical" evidence="9">
    <location>
        <begin position="152"/>
        <end position="170"/>
    </location>
</feature>
<comment type="caution">
    <text evidence="10">The sequence shown here is derived from an EMBL/GenBank/DDBJ whole genome shotgun (WGS) entry which is preliminary data.</text>
</comment>
<evidence type="ECO:0000256" key="4">
    <source>
        <dbReference type="ARBA" id="ARBA00022475"/>
    </source>
</evidence>
<keyword evidence="7 9" id="KW-1133">Transmembrane helix</keyword>
<keyword evidence="4" id="KW-1003">Cell membrane</keyword>
<dbReference type="Pfam" id="PF05525">
    <property type="entry name" value="Branch_AA_trans"/>
    <property type="match status" value="1"/>
</dbReference>
<evidence type="ECO:0000256" key="9">
    <source>
        <dbReference type="SAM" id="Phobius"/>
    </source>
</evidence>
<dbReference type="Proteomes" id="UP000291289">
    <property type="component" value="Unassembled WGS sequence"/>
</dbReference>
<evidence type="ECO:0000313" key="11">
    <source>
        <dbReference type="Proteomes" id="UP000291289"/>
    </source>
</evidence>
<dbReference type="PANTHER" id="PTHR30588:SF0">
    <property type="entry name" value="BRANCHED-CHAIN AMINO ACID PERMEASE BRNQ"/>
    <property type="match status" value="1"/>
</dbReference>
<keyword evidence="5 9" id="KW-0812">Transmembrane</keyword>
<dbReference type="EMBL" id="RXLP01000004">
    <property type="protein sequence ID" value="TCD54884.1"/>
    <property type="molecule type" value="Genomic_DNA"/>
</dbReference>
<evidence type="ECO:0000313" key="10">
    <source>
        <dbReference type="EMBL" id="TCD54884.1"/>
    </source>
</evidence>
<comment type="subcellular location">
    <subcellularLocation>
        <location evidence="1">Cell membrane</location>
        <topology evidence="1">Multi-pass membrane protein</topology>
    </subcellularLocation>
</comment>
<evidence type="ECO:0000256" key="5">
    <source>
        <dbReference type="ARBA" id="ARBA00022692"/>
    </source>
</evidence>
<gene>
    <name evidence="10" type="primary">brnQ</name>
    <name evidence="10" type="ORF">EJ419_01825</name>
</gene>
<protein>
    <submittedName>
        <fullName evidence="10">Branched-chain amino acid transport system II carrier protein</fullName>
    </submittedName>
</protein>
<evidence type="ECO:0000256" key="1">
    <source>
        <dbReference type="ARBA" id="ARBA00004651"/>
    </source>
</evidence>